<reference evidence="3" key="2">
    <citation type="submission" date="2015-08" db="UniProtKB">
        <authorList>
            <consortium name="WormBaseParasite"/>
        </authorList>
    </citation>
    <scope>IDENTIFICATION</scope>
</reference>
<protein>
    <submittedName>
        <fullName evidence="3">Transthyretin-like family-containing protein</fullName>
    </submittedName>
</protein>
<organism evidence="2 3">
    <name type="scientific">Strongyloides venezuelensis</name>
    <name type="common">Threadworm</name>
    <dbReference type="NCBI Taxonomy" id="75913"/>
    <lineage>
        <taxon>Eukaryota</taxon>
        <taxon>Metazoa</taxon>
        <taxon>Ecdysozoa</taxon>
        <taxon>Nematoda</taxon>
        <taxon>Chromadorea</taxon>
        <taxon>Rhabditida</taxon>
        <taxon>Tylenchina</taxon>
        <taxon>Panagrolaimomorpha</taxon>
        <taxon>Strongyloidoidea</taxon>
        <taxon>Strongyloididae</taxon>
        <taxon>Strongyloides</taxon>
    </lineage>
</organism>
<reference evidence="2" key="1">
    <citation type="submission" date="2014-07" db="EMBL/GenBank/DDBJ databases">
        <authorList>
            <person name="Martin A.A"/>
            <person name="De Silva N."/>
        </authorList>
    </citation>
    <scope>NUCLEOTIDE SEQUENCE</scope>
</reference>
<evidence type="ECO:0000256" key="1">
    <source>
        <dbReference type="SAM" id="SignalP"/>
    </source>
</evidence>
<name>A0A0K0F048_STRVS</name>
<evidence type="ECO:0000313" key="3">
    <source>
        <dbReference type="WBParaSite" id="SVE_0216000.1"/>
    </source>
</evidence>
<dbReference type="AlphaFoldDB" id="A0A0K0F048"/>
<keyword evidence="2" id="KW-1185">Reference proteome</keyword>
<keyword evidence="1" id="KW-0732">Signal</keyword>
<dbReference type="Proteomes" id="UP000035680">
    <property type="component" value="Unassembled WGS sequence"/>
</dbReference>
<sequence>MIIFKIFLIFLFISKCEARRFFFILNKYYIGVKGSISCRFPTNDVALLAITVNPRNTYERRPIAHAKVKYGKSFSLLGKIYRITRPKFYLRIVHSCVKSNFMNNMSFVVKTYVEEISSNYIVQNYWSGKFYNRGNIELSRIR</sequence>
<accession>A0A0K0F048</accession>
<proteinExistence type="predicted"/>
<dbReference type="WBParaSite" id="SVE_0216000.1">
    <property type="protein sequence ID" value="SVE_0216000.1"/>
    <property type="gene ID" value="SVE_0216000"/>
</dbReference>
<evidence type="ECO:0000313" key="2">
    <source>
        <dbReference type="Proteomes" id="UP000035680"/>
    </source>
</evidence>
<feature type="signal peptide" evidence="1">
    <location>
        <begin position="1"/>
        <end position="18"/>
    </location>
</feature>
<feature type="chain" id="PRO_5005328924" evidence="1">
    <location>
        <begin position="19"/>
        <end position="142"/>
    </location>
</feature>